<proteinExistence type="predicted"/>
<evidence type="ECO:0000256" key="1">
    <source>
        <dbReference type="SAM" id="MobiDB-lite"/>
    </source>
</evidence>
<dbReference type="NCBIfam" id="NF047637">
    <property type="entry name" value="lipo_CC0125"/>
    <property type="match status" value="1"/>
</dbReference>
<accession>A0A382UBZ2</accession>
<reference evidence="2" key="1">
    <citation type="submission" date="2018-05" db="EMBL/GenBank/DDBJ databases">
        <authorList>
            <person name="Lanie J.A."/>
            <person name="Ng W.-L."/>
            <person name="Kazmierczak K.M."/>
            <person name="Andrzejewski T.M."/>
            <person name="Davidsen T.M."/>
            <person name="Wayne K.J."/>
            <person name="Tettelin H."/>
            <person name="Glass J.I."/>
            <person name="Rusch D."/>
            <person name="Podicherti R."/>
            <person name="Tsui H.-C.T."/>
            <person name="Winkler M.E."/>
        </authorList>
    </citation>
    <scope>NUCLEOTIDE SEQUENCE</scope>
</reference>
<evidence type="ECO:0000313" key="2">
    <source>
        <dbReference type="EMBL" id="SVD31810.1"/>
    </source>
</evidence>
<dbReference type="AlphaFoldDB" id="A0A382UBZ2"/>
<name>A0A382UBZ2_9ZZZZ</name>
<protein>
    <submittedName>
        <fullName evidence="2">Uncharacterized protein</fullName>
    </submittedName>
</protein>
<gene>
    <name evidence="2" type="ORF">METZ01_LOCUS384664</name>
</gene>
<sequence length="132" mass="15168">EDKVVGENMIEVRFYGNQHTTKEETARRLLFRCAEITLENGFDSFVVLQDQSYSEETVNNPTIDKPFETRESMSGGVRTTVSPDLTHATASTNWVAVYVISIYNENDSPYSQYKRSRLDANQIIEDYKGEIR</sequence>
<dbReference type="EMBL" id="UINC01143089">
    <property type="protein sequence ID" value="SVD31810.1"/>
    <property type="molecule type" value="Genomic_DNA"/>
</dbReference>
<feature type="non-terminal residue" evidence="2">
    <location>
        <position position="1"/>
    </location>
</feature>
<feature type="region of interest" description="Disordered" evidence="1">
    <location>
        <begin position="57"/>
        <end position="82"/>
    </location>
</feature>
<organism evidence="2">
    <name type="scientific">marine metagenome</name>
    <dbReference type="NCBI Taxonomy" id="408172"/>
    <lineage>
        <taxon>unclassified sequences</taxon>
        <taxon>metagenomes</taxon>
        <taxon>ecological metagenomes</taxon>
    </lineage>
</organism>